<dbReference type="InterPro" id="IPR040256">
    <property type="entry name" value="At4g02000-like"/>
</dbReference>
<evidence type="ECO:0008006" key="3">
    <source>
        <dbReference type="Google" id="ProtNLM"/>
    </source>
</evidence>
<name>A0A7N2MQL6_QUELO</name>
<accession>A0A7N2MQL6</accession>
<dbReference type="EnsemblPlants" id="QL10p019247:mrna">
    <property type="protein sequence ID" value="QL10p019247:mrna:CDS:1"/>
    <property type="gene ID" value="QL10p019247"/>
</dbReference>
<dbReference type="OMA" id="RIYNIPM"/>
<sequence>MLWKTNGLEAELFLVEFGDVKDKKKVLDMSPRSFEKQLVIIQEFEGELTPKEMELKWSPFWIQIFNLPLMSWTKETGWAIGSSLGTAMEVDVPDSGVHWGKCL</sequence>
<dbReference type="Proteomes" id="UP000594261">
    <property type="component" value="Chromosome 10"/>
</dbReference>
<dbReference type="PANTHER" id="PTHR31286">
    <property type="entry name" value="GLYCINE-RICH CELL WALL STRUCTURAL PROTEIN 1.8-LIKE"/>
    <property type="match status" value="1"/>
</dbReference>
<reference evidence="1 2" key="1">
    <citation type="journal article" date="2016" name="G3 (Bethesda)">
        <title>First Draft Assembly and Annotation of the Genome of a California Endemic Oak Quercus lobata Nee (Fagaceae).</title>
        <authorList>
            <person name="Sork V.L."/>
            <person name="Fitz-Gibbon S.T."/>
            <person name="Puiu D."/>
            <person name="Crepeau M."/>
            <person name="Gugger P.F."/>
            <person name="Sherman R."/>
            <person name="Stevens K."/>
            <person name="Langley C.H."/>
            <person name="Pellegrini M."/>
            <person name="Salzberg S.L."/>
        </authorList>
    </citation>
    <scope>NUCLEOTIDE SEQUENCE [LARGE SCALE GENOMIC DNA]</scope>
    <source>
        <strain evidence="1 2">cv. SW786</strain>
    </source>
</reference>
<dbReference type="PANTHER" id="PTHR31286:SF167">
    <property type="entry name" value="OS09G0268800 PROTEIN"/>
    <property type="match status" value="1"/>
</dbReference>
<keyword evidence="2" id="KW-1185">Reference proteome</keyword>
<dbReference type="EMBL" id="LRBV02000010">
    <property type="status" value="NOT_ANNOTATED_CDS"/>
    <property type="molecule type" value="Genomic_DNA"/>
</dbReference>
<organism evidence="1 2">
    <name type="scientific">Quercus lobata</name>
    <name type="common">Valley oak</name>
    <dbReference type="NCBI Taxonomy" id="97700"/>
    <lineage>
        <taxon>Eukaryota</taxon>
        <taxon>Viridiplantae</taxon>
        <taxon>Streptophyta</taxon>
        <taxon>Embryophyta</taxon>
        <taxon>Tracheophyta</taxon>
        <taxon>Spermatophyta</taxon>
        <taxon>Magnoliopsida</taxon>
        <taxon>eudicotyledons</taxon>
        <taxon>Gunneridae</taxon>
        <taxon>Pentapetalae</taxon>
        <taxon>rosids</taxon>
        <taxon>fabids</taxon>
        <taxon>Fagales</taxon>
        <taxon>Fagaceae</taxon>
        <taxon>Quercus</taxon>
    </lineage>
</organism>
<proteinExistence type="predicted"/>
<evidence type="ECO:0000313" key="1">
    <source>
        <dbReference type="EnsemblPlants" id="QL10p019247:mrna:CDS:1"/>
    </source>
</evidence>
<dbReference type="AlphaFoldDB" id="A0A7N2MQL6"/>
<dbReference type="InParanoid" id="A0A7N2MQL6"/>
<protein>
    <recommendedName>
        <fullName evidence="3">DUF4283 domain-containing protein</fullName>
    </recommendedName>
</protein>
<evidence type="ECO:0000313" key="2">
    <source>
        <dbReference type="Proteomes" id="UP000594261"/>
    </source>
</evidence>
<dbReference type="Gramene" id="QL10p019247:mrna">
    <property type="protein sequence ID" value="QL10p019247:mrna:CDS:1"/>
    <property type="gene ID" value="QL10p019247"/>
</dbReference>
<reference evidence="1" key="2">
    <citation type="submission" date="2021-01" db="UniProtKB">
        <authorList>
            <consortium name="EnsemblPlants"/>
        </authorList>
    </citation>
    <scope>IDENTIFICATION</scope>
</reference>